<comment type="caution">
    <text evidence="3">The sequence shown here is derived from an EMBL/GenBank/DDBJ whole genome shotgun (WGS) entry which is preliminary data.</text>
</comment>
<dbReference type="Proteomes" id="UP000809829">
    <property type="component" value="Unassembled WGS sequence"/>
</dbReference>
<comment type="similarity">
    <text evidence="1">Belongs to the short-chain dehydrogenases/reductases (SDR) family.</text>
</comment>
<dbReference type="InterPro" id="IPR036291">
    <property type="entry name" value="NAD(P)-bd_dom_sf"/>
</dbReference>
<proteinExistence type="inferred from homology"/>
<dbReference type="SUPFAM" id="SSF51735">
    <property type="entry name" value="NAD(P)-binding Rossmann-fold domains"/>
    <property type="match status" value="1"/>
</dbReference>
<dbReference type="PRINTS" id="PR00080">
    <property type="entry name" value="SDRFAMILY"/>
</dbReference>
<dbReference type="Gene3D" id="3.40.50.720">
    <property type="entry name" value="NAD(P)-binding Rossmann-like Domain"/>
    <property type="match status" value="1"/>
</dbReference>
<dbReference type="Pfam" id="PF13561">
    <property type="entry name" value="adh_short_C2"/>
    <property type="match status" value="1"/>
</dbReference>
<dbReference type="PANTHER" id="PTHR42760">
    <property type="entry name" value="SHORT-CHAIN DEHYDROGENASES/REDUCTASES FAMILY MEMBER"/>
    <property type="match status" value="1"/>
</dbReference>
<dbReference type="CDD" id="cd05233">
    <property type="entry name" value="SDR_c"/>
    <property type="match status" value="1"/>
</dbReference>
<protein>
    <submittedName>
        <fullName evidence="3">3-oxoacyl-[acyl-carrier protein] reductase</fullName>
        <ecNumber evidence="3">1.1.1.100</ecNumber>
    </submittedName>
</protein>
<organism evidence="3 4">
    <name type="scientific">Priestia iocasae</name>
    <dbReference type="NCBI Taxonomy" id="2291674"/>
    <lineage>
        <taxon>Bacteria</taxon>
        <taxon>Bacillati</taxon>
        <taxon>Bacillota</taxon>
        <taxon>Bacilli</taxon>
        <taxon>Bacillales</taxon>
        <taxon>Bacillaceae</taxon>
        <taxon>Priestia</taxon>
    </lineage>
</organism>
<dbReference type="EC" id="1.1.1.100" evidence="3"/>
<dbReference type="InterPro" id="IPR002347">
    <property type="entry name" value="SDR_fam"/>
</dbReference>
<gene>
    <name evidence="3" type="ORF">JOC83_000849</name>
</gene>
<dbReference type="EMBL" id="JAFBFC010000001">
    <property type="protein sequence ID" value="MBM7702023.1"/>
    <property type="molecule type" value="Genomic_DNA"/>
</dbReference>
<dbReference type="PANTHER" id="PTHR42760:SF133">
    <property type="entry name" value="3-OXOACYL-[ACYL-CARRIER-PROTEIN] REDUCTASE"/>
    <property type="match status" value="1"/>
</dbReference>
<accession>A0ABS2QRV3</accession>
<reference evidence="3 4" key="1">
    <citation type="submission" date="2021-01" db="EMBL/GenBank/DDBJ databases">
        <title>Genomic Encyclopedia of Type Strains, Phase IV (KMG-IV): sequencing the most valuable type-strain genomes for metagenomic binning, comparative biology and taxonomic classification.</title>
        <authorList>
            <person name="Goeker M."/>
        </authorList>
    </citation>
    <scope>NUCLEOTIDE SEQUENCE [LARGE SCALE GENOMIC DNA]</scope>
    <source>
        <strain evidence="3 4">DSM 104297</strain>
    </source>
</reference>
<dbReference type="GO" id="GO:0004316">
    <property type="term" value="F:3-oxoacyl-[acyl-carrier-protein] reductase (NADPH) activity"/>
    <property type="evidence" value="ECO:0007669"/>
    <property type="project" value="UniProtKB-EC"/>
</dbReference>
<sequence length="252" mass="27282">MDLQLKGKNVLITGGSKGIGKGIAELFLTEGANVAVAARGKEALHDFQKQYQNLTIYEVDVTNVQKREALMEAFLKDFGHIDVLVNNAGGSNGSTALETDMATFYEAMELNYMSAVHLSKLAGEEMKRQGYGSIVNVTSIFGRESGGKVTYNNAKAALISFTKSFADEMIKFGVRVNSVAPGSILHPTGNWQKRIEDNPEKMKEFVKGNIPAGRFGTVEEVANTVVFIASEKASWVVGASLNVDGGQSRMNF</sequence>
<evidence type="ECO:0000313" key="3">
    <source>
        <dbReference type="EMBL" id="MBM7702023.1"/>
    </source>
</evidence>
<evidence type="ECO:0000256" key="2">
    <source>
        <dbReference type="ARBA" id="ARBA00023002"/>
    </source>
</evidence>
<dbReference type="RefSeq" id="WP_205184212.1">
    <property type="nucleotide sequence ID" value="NZ_JAFBFC010000001.1"/>
</dbReference>
<dbReference type="PRINTS" id="PR00081">
    <property type="entry name" value="GDHRDH"/>
</dbReference>
<evidence type="ECO:0000256" key="1">
    <source>
        <dbReference type="ARBA" id="ARBA00006484"/>
    </source>
</evidence>
<keyword evidence="4" id="KW-1185">Reference proteome</keyword>
<keyword evidence="2 3" id="KW-0560">Oxidoreductase</keyword>
<name>A0ABS2QRV3_9BACI</name>
<evidence type="ECO:0000313" key="4">
    <source>
        <dbReference type="Proteomes" id="UP000809829"/>
    </source>
</evidence>